<feature type="domain" description="N-acetyltransferase" evidence="1">
    <location>
        <begin position="83"/>
        <end position="224"/>
    </location>
</feature>
<dbReference type="PROSITE" id="PS51186">
    <property type="entry name" value="GNAT"/>
    <property type="match status" value="1"/>
</dbReference>
<dbReference type="InterPro" id="IPR016181">
    <property type="entry name" value="Acyl_CoA_acyltransferase"/>
</dbReference>
<dbReference type="Proteomes" id="UP000294958">
    <property type="component" value="Unassembled WGS sequence"/>
</dbReference>
<dbReference type="CDD" id="cd04301">
    <property type="entry name" value="NAT_SF"/>
    <property type="match status" value="1"/>
</dbReference>
<dbReference type="Pfam" id="PF00583">
    <property type="entry name" value="Acetyltransf_1"/>
    <property type="match status" value="1"/>
</dbReference>
<dbReference type="SUPFAM" id="SSF55729">
    <property type="entry name" value="Acyl-CoA N-acyltransferases (Nat)"/>
    <property type="match status" value="1"/>
</dbReference>
<dbReference type="GO" id="GO:0005840">
    <property type="term" value="C:ribosome"/>
    <property type="evidence" value="ECO:0007669"/>
    <property type="project" value="UniProtKB-KW"/>
</dbReference>
<dbReference type="AlphaFoldDB" id="A0A4R6YDW0"/>
<keyword evidence="2" id="KW-0687">Ribonucleoprotein</keyword>
<dbReference type="GO" id="GO:0016747">
    <property type="term" value="F:acyltransferase activity, transferring groups other than amino-acyl groups"/>
    <property type="evidence" value="ECO:0007669"/>
    <property type="project" value="InterPro"/>
</dbReference>
<dbReference type="InterPro" id="IPR000182">
    <property type="entry name" value="GNAT_dom"/>
</dbReference>
<comment type="caution">
    <text evidence="2">The sequence shown here is derived from an EMBL/GenBank/DDBJ whole genome shotgun (WGS) entry which is preliminary data.</text>
</comment>
<dbReference type="EMBL" id="SNZF01000016">
    <property type="protein sequence ID" value="TDR34169.1"/>
    <property type="molecule type" value="Genomic_DNA"/>
</dbReference>
<evidence type="ECO:0000313" key="2">
    <source>
        <dbReference type="EMBL" id="TDR34169.1"/>
    </source>
</evidence>
<dbReference type="Gene3D" id="3.40.630.30">
    <property type="match status" value="1"/>
</dbReference>
<protein>
    <submittedName>
        <fullName evidence="2">Ribosomal protein S18 acetylase RimI-like enzyme</fullName>
    </submittedName>
</protein>
<keyword evidence="2" id="KW-0689">Ribosomal protein</keyword>
<sequence length="224" mass="25326">MRSGLDEVARSDERVASARELAPIRHLCKGYLVRFYHIKIAARPLPCEDYCGTRGAWGTVSWLAVVKWRDEKMTQDVKLGEDVTISPVNLVDVPEIVEIDAAVTGTSKADFWYAHYLRQSTDRSSLLFVARRDGQVIGYVLGSIQAWEFGSPPCGWIQAVAVRPEHRHLQVASRLFEASIAYFREHSIDLIRTMVHIDAQSLIAFFRMQGMAAGPYIELEMRAD</sequence>
<organism evidence="2 3">
    <name type="scientific">Aquamicrobium defluvii</name>
    <dbReference type="NCBI Taxonomy" id="69279"/>
    <lineage>
        <taxon>Bacteria</taxon>
        <taxon>Pseudomonadati</taxon>
        <taxon>Pseudomonadota</taxon>
        <taxon>Alphaproteobacteria</taxon>
        <taxon>Hyphomicrobiales</taxon>
        <taxon>Phyllobacteriaceae</taxon>
        <taxon>Aquamicrobium</taxon>
    </lineage>
</organism>
<accession>A0A4R6YDW0</accession>
<evidence type="ECO:0000313" key="3">
    <source>
        <dbReference type="Proteomes" id="UP000294958"/>
    </source>
</evidence>
<reference evidence="2 3" key="1">
    <citation type="submission" date="2019-03" db="EMBL/GenBank/DDBJ databases">
        <title>Genomic Encyclopedia of Type Strains, Phase IV (KMG-IV): sequencing the most valuable type-strain genomes for metagenomic binning, comparative biology and taxonomic classification.</title>
        <authorList>
            <person name="Goeker M."/>
        </authorList>
    </citation>
    <scope>NUCLEOTIDE SEQUENCE [LARGE SCALE GENOMIC DNA]</scope>
    <source>
        <strain evidence="2 3">DSM 11603</strain>
    </source>
</reference>
<name>A0A4R6YDW0_9HYPH</name>
<proteinExistence type="predicted"/>
<gene>
    <name evidence="2" type="ORF">DES43_11674</name>
</gene>
<dbReference type="OrthoDB" id="9788850at2"/>
<evidence type="ECO:0000259" key="1">
    <source>
        <dbReference type="PROSITE" id="PS51186"/>
    </source>
</evidence>
<keyword evidence="3" id="KW-1185">Reference proteome</keyword>